<dbReference type="SUPFAM" id="SSF52317">
    <property type="entry name" value="Class I glutamine amidotransferase-like"/>
    <property type="match status" value="1"/>
</dbReference>
<protein>
    <submittedName>
        <fullName evidence="2">Glutamine amidotransferase</fullName>
    </submittedName>
</protein>
<keyword evidence="3" id="KW-1185">Reference proteome</keyword>
<dbReference type="GO" id="GO:0016740">
    <property type="term" value="F:transferase activity"/>
    <property type="evidence" value="ECO:0007669"/>
    <property type="project" value="UniProtKB-KW"/>
</dbReference>
<evidence type="ECO:0000313" key="3">
    <source>
        <dbReference type="Proteomes" id="UP000265725"/>
    </source>
</evidence>
<dbReference type="InterPro" id="IPR002818">
    <property type="entry name" value="DJ-1/PfpI"/>
</dbReference>
<evidence type="ECO:0000259" key="1">
    <source>
        <dbReference type="Pfam" id="PF01965"/>
    </source>
</evidence>
<keyword evidence="2" id="KW-0315">Glutamine amidotransferase</keyword>
<reference evidence="3" key="1">
    <citation type="submission" date="2018-09" db="EMBL/GenBank/DDBJ databases">
        <authorList>
            <person name="Zhu H."/>
        </authorList>
    </citation>
    <scope>NUCLEOTIDE SEQUENCE [LARGE SCALE GENOMIC DNA]</scope>
    <source>
        <strain evidence="3">K2R23-3</strain>
    </source>
</reference>
<name>A0A385YSV3_9BACL</name>
<sequence>MKKALLLLSDQYAEFEVIIASMVLKSKGYTIHSFTMEDEKRPIIGTSSLLTYPTHTFNELEDAREYGVFIAPGGHPLSLLSDDRMLQLVRDVHASGGLIAGICAGTSVPSTAGLLEGKTFSTQLSPEDEEYAHVHDWSLQSKDDITVDNRIVTAPGSAYVEFAVEIAKQLNVMSEEESIETLRYFKNQLKEDALTN</sequence>
<dbReference type="GO" id="GO:0005737">
    <property type="term" value="C:cytoplasm"/>
    <property type="evidence" value="ECO:0007669"/>
    <property type="project" value="TreeGrafter"/>
</dbReference>
<proteinExistence type="predicted"/>
<dbReference type="InterPro" id="IPR050325">
    <property type="entry name" value="Prot/Nucl_acid_deglycase"/>
</dbReference>
<dbReference type="RefSeq" id="WP_119882268.1">
    <property type="nucleotide sequence ID" value="NZ_CP032418.1"/>
</dbReference>
<dbReference type="Gene3D" id="3.40.50.880">
    <property type="match status" value="1"/>
</dbReference>
<dbReference type="KEGG" id="paek:D3873_01055"/>
<accession>A0A385YSV3</accession>
<organism evidence="2 3">
    <name type="scientific">Paenisporosarcina cavernae</name>
    <dbReference type="NCBI Taxonomy" id="2320858"/>
    <lineage>
        <taxon>Bacteria</taxon>
        <taxon>Bacillati</taxon>
        <taxon>Bacillota</taxon>
        <taxon>Bacilli</taxon>
        <taxon>Bacillales</taxon>
        <taxon>Caryophanaceae</taxon>
        <taxon>Paenisporosarcina</taxon>
    </lineage>
</organism>
<dbReference type="AlphaFoldDB" id="A0A385YSV3"/>
<dbReference type="PANTHER" id="PTHR48094">
    <property type="entry name" value="PROTEIN/NUCLEIC ACID DEGLYCASE DJ-1-RELATED"/>
    <property type="match status" value="1"/>
</dbReference>
<evidence type="ECO:0000313" key="2">
    <source>
        <dbReference type="EMBL" id="AYC28523.1"/>
    </source>
</evidence>
<dbReference type="Proteomes" id="UP000265725">
    <property type="component" value="Chromosome"/>
</dbReference>
<dbReference type="Pfam" id="PF01965">
    <property type="entry name" value="DJ-1_PfpI"/>
    <property type="match status" value="1"/>
</dbReference>
<keyword evidence="2" id="KW-0808">Transferase</keyword>
<dbReference type="PANTHER" id="PTHR48094:SF12">
    <property type="entry name" value="PARKINSON DISEASE PROTEIN 7 HOMOLOG"/>
    <property type="match status" value="1"/>
</dbReference>
<gene>
    <name evidence="2" type="ORF">D3873_01055</name>
</gene>
<dbReference type="OrthoDB" id="6003696at2"/>
<feature type="domain" description="DJ-1/PfpI" evidence="1">
    <location>
        <begin position="2"/>
        <end position="169"/>
    </location>
</feature>
<dbReference type="EMBL" id="CP032418">
    <property type="protein sequence ID" value="AYC28523.1"/>
    <property type="molecule type" value="Genomic_DNA"/>
</dbReference>
<dbReference type="InterPro" id="IPR029062">
    <property type="entry name" value="Class_I_gatase-like"/>
</dbReference>